<dbReference type="CDD" id="cd02440">
    <property type="entry name" value="AdoMet_MTases"/>
    <property type="match status" value="1"/>
</dbReference>
<dbReference type="Proteomes" id="UP001203423">
    <property type="component" value="Unassembled WGS sequence"/>
</dbReference>
<gene>
    <name evidence="11" type="ORF">L2764_19750</name>
</gene>
<dbReference type="Gene3D" id="1.20.1260.30">
    <property type="match status" value="2"/>
</dbReference>
<evidence type="ECO:0000256" key="4">
    <source>
        <dbReference type="ARBA" id="ARBA00022679"/>
    </source>
</evidence>
<dbReference type="InterPro" id="IPR038333">
    <property type="entry name" value="T1MK-like_N_sf"/>
</dbReference>
<keyword evidence="6" id="KW-0680">Restriction system</keyword>
<dbReference type="InterPro" id="IPR002052">
    <property type="entry name" value="DNA_methylase_N6_adenine_CS"/>
</dbReference>
<reference evidence="11 12" key="1">
    <citation type="submission" date="2022-01" db="EMBL/GenBank/DDBJ databases">
        <title>Whole genome-based taxonomy of the Shewanellaceae.</title>
        <authorList>
            <person name="Martin-Rodriguez A.J."/>
        </authorList>
    </citation>
    <scope>NUCLEOTIDE SEQUENCE [LARGE SCALE GENOMIC DNA]</scope>
    <source>
        <strain evidence="11 12">DSM 17177</strain>
    </source>
</reference>
<evidence type="ECO:0000256" key="5">
    <source>
        <dbReference type="ARBA" id="ARBA00022691"/>
    </source>
</evidence>
<comment type="similarity">
    <text evidence="1">Belongs to the N(4)/N(6)-methyltransferase family.</text>
</comment>
<organism evidence="11 12">
    <name type="scientific">Shewanella surugensis</name>
    <dbReference type="NCBI Taxonomy" id="212020"/>
    <lineage>
        <taxon>Bacteria</taxon>
        <taxon>Pseudomonadati</taxon>
        <taxon>Pseudomonadota</taxon>
        <taxon>Gammaproteobacteria</taxon>
        <taxon>Alteromonadales</taxon>
        <taxon>Shewanellaceae</taxon>
        <taxon>Shewanella</taxon>
    </lineage>
</organism>
<dbReference type="PROSITE" id="PS00092">
    <property type="entry name" value="N6_MTASE"/>
    <property type="match status" value="1"/>
</dbReference>
<dbReference type="InterPro" id="IPR051537">
    <property type="entry name" value="DNA_Adenine_Mtase"/>
</dbReference>
<keyword evidence="4" id="KW-0808">Transferase</keyword>
<dbReference type="InterPro" id="IPR022749">
    <property type="entry name" value="D12N6_MeTrfase_N"/>
</dbReference>
<evidence type="ECO:0000256" key="6">
    <source>
        <dbReference type="ARBA" id="ARBA00022747"/>
    </source>
</evidence>
<comment type="caution">
    <text evidence="11">The sequence shown here is derived from an EMBL/GenBank/DDBJ whole genome shotgun (WGS) entry which is preliminary data.</text>
</comment>
<keyword evidence="3" id="KW-0489">Methyltransferase</keyword>
<evidence type="ECO:0000313" key="11">
    <source>
        <dbReference type="EMBL" id="MCL1126656.1"/>
    </source>
</evidence>
<evidence type="ECO:0000256" key="1">
    <source>
        <dbReference type="ARBA" id="ARBA00006594"/>
    </source>
</evidence>
<proteinExistence type="inferred from homology"/>
<evidence type="ECO:0000256" key="7">
    <source>
        <dbReference type="ARBA" id="ARBA00047942"/>
    </source>
</evidence>
<keyword evidence="12" id="KW-1185">Reference proteome</keyword>
<dbReference type="PRINTS" id="PR00507">
    <property type="entry name" value="N12N6MTFRASE"/>
</dbReference>
<dbReference type="PANTHER" id="PTHR42933">
    <property type="entry name" value="SLR6095 PROTEIN"/>
    <property type="match status" value="1"/>
</dbReference>
<dbReference type="SUPFAM" id="SSF53335">
    <property type="entry name" value="S-adenosyl-L-methionine-dependent methyltransferases"/>
    <property type="match status" value="1"/>
</dbReference>
<comment type="catalytic activity">
    <reaction evidence="7">
        <text>a 2'-deoxyadenosine in DNA + S-adenosyl-L-methionine = an N(6)-methyl-2'-deoxyadenosine in DNA + S-adenosyl-L-homocysteine + H(+)</text>
        <dbReference type="Rhea" id="RHEA:15197"/>
        <dbReference type="Rhea" id="RHEA-COMP:12418"/>
        <dbReference type="Rhea" id="RHEA-COMP:12419"/>
        <dbReference type="ChEBI" id="CHEBI:15378"/>
        <dbReference type="ChEBI" id="CHEBI:57856"/>
        <dbReference type="ChEBI" id="CHEBI:59789"/>
        <dbReference type="ChEBI" id="CHEBI:90615"/>
        <dbReference type="ChEBI" id="CHEBI:90616"/>
        <dbReference type="EC" id="2.1.1.72"/>
    </reaction>
</comment>
<evidence type="ECO:0000256" key="8">
    <source>
        <dbReference type="SAM" id="MobiDB-lite"/>
    </source>
</evidence>
<keyword evidence="5" id="KW-0949">S-adenosyl-L-methionine</keyword>
<dbReference type="Pfam" id="PF02384">
    <property type="entry name" value="N6_Mtase"/>
    <property type="match status" value="1"/>
</dbReference>
<dbReference type="EC" id="2.1.1.72" evidence="2"/>
<sequence>MSNNDIVQKLWNLCDVLRDDGINYSDYVTELVLLLFIKMVHENTEAGLLSQHTLPVGCRWSDLSDKDGINLLNDYKNILLALSSGKRREIDLNQLDKSDPSKTIEKTIVTDPLILAIYADAQTRLREPCHLKQLIKSLDSIDWFSAQKDGLGDLYEGLLEKNANETKSGAGQYFTPRALIDAMVRLINPQPGETIQDPAAGTAGFLIAADRYIKAQTDEHFDLSQNQKDFQKHNAFIGVELVPSTRRLALMNCLLHGMEGDDEGVVHLGNSLGQVGATLPKADIILANPPFGTSKGGEASITRDDLTYPTSNKQLAFLQHIYRNLKPGGRAAVVLPDNVLFEAGVGSSIRSDLMHKCNLHTILRLPTGIFYAAGVKTNVLFFTKGAGSENMSDTLKDENCTTNTWVYDLRTNMPSFGKRTPFDAQHLKPFEAVYSVPLAERTEGEWSFTDDTKAASEKAHIASQSANSLEPELTSQSEKAHIESSRWRCFSRDYIRNTKGDSLDISWLKDKNSVDAADLGTPEELAGEAMSELKGALVDLEALMASLGVDVASADVKSADVDSQSENKIESDGADVAAGSPVAGVKA</sequence>
<dbReference type="Pfam" id="PF12161">
    <property type="entry name" value="HsdM_N"/>
    <property type="match status" value="1"/>
</dbReference>
<dbReference type="RefSeq" id="WP_248942071.1">
    <property type="nucleotide sequence ID" value="NZ_JAKIKS010000100.1"/>
</dbReference>
<dbReference type="PANTHER" id="PTHR42933:SF4">
    <property type="entry name" value="TYPE I RESTRICTION ENZYME ECOKI METHYLASE SUBUNIT"/>
    <property type="match status" value="1"/>
</dbReference>
<dbReference type="InterPro" id="IPR003356">
    <property type="entry name" value="DNA_methylase_A-5"/>
</dbReference>
<accession>A0ABT0LG27</accession>
<feature type="compositionally biased region" description="Basic and acidic residues" evidence="8">
    <location>
        <begin position="557"/>
        <end position="571"/>
    </location>
</feature>
<name>A0ABT0LG27_9GAMM</name>
<evidence type="ECO:0000313" key="12">
    <source>
        <dbReference type="Proteomes" id="UP001203423"/>
    </source>
</evidence>
<feature type="domain" description="N6 adenine-specific DNA methyltransferase N-terminal" evidence="10">
    <location>
        <begin position="7"/>
        <end position="90"/>
    </location>
</feature>
<evidence type="ECO:0000256" key="3">
    <source>
        <dbReference type="ARBA" id="ARBA00022603"/>
    </source>
</evidence>
<dbReference type="InterPro" id="IPR029063">
    <property type="entry name" value="SAM-dependent_MTases_sf"/>
</dbReference>
<evidence type="ECO:0000259" key="9">
    <source>
        <dbReference type="Pfam" id="PF02384"/>
    </source>
</evidence>
<feature type="domain" description="DNA methylase adenine-specific" evidence="9">
    <location>
        <begin position="147"/>
        <end position="441"/>
    </location>
</feature>
<evidence type="ECO:0000259" key="10">
    <source>
        <dbReference type="Pfam" id="PF12161"/>
    </source>
</evidence>
<dbReference type="EMBL" id="JAKIKS010000100">
    <property type="protein sequence ID" value="MCL1126656.1"/>
    <property type="molecule type" value="Genomic_DNA"/>
</dbReference>
<protein>
    <recommendedName>
        <fullName evidence="2">site-specific DNA-methyltransferase (adenine-specific)</fullName>
        <ecNumber evidence="2">2.1.1.72</ecNumber>
    </recommendedName>
</protein>
<dbReference type="Gene3D" id="3.40.50.150">
    <property type="entry name" value="Vaccinia Virus protein VP39"/>
    <property type="match status" value="1"/>
</dbReference>
<evidence type="ECO:0000256" key="2">
    <source>
        <dbReference type="ARBA" id="ARBA00011900"/>
    </source>
</evidence>
<feature type="region of interest" description="Disordered" evidence="8">
    <location>
        <begin position="555"/>
        <end position="587"/>
    </location>
</feature>